<accession>A0A3B0X075</accession>
<name>A0A3B0X075_9ZZZZ</name>
<dbReference type="SUPFAM" id="SSF53335">
    <property type="entry name" value="S-adenosyl-L-methionine-dependent methyltransferases"/>
    <property type="match status" value="1"/>
</dbReference>
<dbReference type="Gene3D" id="3.40.50.150">
    <property type="entry name" value="Vaccinia Virus protein VP39"/>
    <property type="match status" value="1"/>
</dbReference>
<dbReference type="CDD" id="cd02440">
    <property type="entry name" value="AdoMet_MTases"/>
    <property type="match status" value="1"/>
</dbReference>
<dbReference type="Pfam" id="PF08241">
    <property type="entry name" value="Methyltransf_11"/>
    <property type="match status" value="1"/>
</dbReference>
<dbReference type="GO" id="GO:0008757">
    <property type="term" value="F:S-adenosylmethionine-dependent methyltransferase activity"/>
    <property type="evidence" value="ECO:0007669"/>
    <property type="project" value="InterPro"/>
</dbReference>
<dbReference type="EMBL" id="UOFC01000269">
    <property type="protein sequence ID" value="VAW49244.1"/>
    <property type="molecule type" value="Genomic_DNA"/>
</dbReference>
<dbReference type="PANTHER" id="PTHR43591:SF110">
    <property type="entry name" value="RHODANESE DOMAIN-CONTAINING PROTEIN"/>
    <property type="match status" value="1"/>
</dbReference>
<evidence type="ECO:0000313" key="2">
    <source>
        <dbReference type="EMBL" id="VAW49244.1"/>
    </source>
</evidence>
<gene>
    <name evidence="2" type="ORF">MNBD_GAMMA03-2</name>
</gene>
<feature type="domain" description="Methyltransferase type 11" evidence="1">
    <location>
        <begin position="32"/>
        <end position="81"/>
    </location>
</feature>
<organism evidence="2">
    <name type="scientific">hydrothermal vent metagenome</name>
    <dbReference type="NCBI Taxonomy" id="652676"/>
    <lineage>
        <taxon>unclassified sequences</taxon>
        <taxon>metagenomes</taxon>
        <taxon>ecological metagenomes</taxon>
    </lineage>
</organism>
<sequence>MKSFKNKNVNIGAGLTFIPEFINLDVSSQAEVVIDISKAPLPFEDNSVDIVFSHHTLEHVPNYLFALSEIHRVLKHGGLFLVGLPYVTLTEFNLVNPYHLHHFNEYSFDFFDPKKLKGSAVESNQILFIKVFHRFHYLKGFINLPKFMKRWCRRHLFNVVKKIDYGLVAVKTNKSIDNLPGQDELIKKFDTCLNSRVKYKNKPE</sequence>
<reference evidence="2" key="1">
    <citation type="submission" date="2018-06" db="EMBL/GenBank/DDBJ databases">
        <authorList>
            <person name="Zhirakovskaya E."/>
        </authorList>
    </citation>
    <scope>NUCLEOTIDE SEQUENCE</scope>
</reference>
<dbReference type="PANTHER" id="PTHR43591">
    <property type="entry name" value="METHYLTRANSFERASE"/>
    <property type="match status" value="1"/>
</dbReference>
<dbReference type="InterPro" id="IPR029063">
    <property type="entry name" value="SAM-dependent_MTases_sf"/>
</dbReference>
<dbReference type="InterPro" id="IPR013216">
    <property type="entry name" value="Methyltransf_11"/>
</dbReference>
<dbReference type="AlphaFoldDB" id="A0A3B0X075"/>
<proteinExistence type="predicted"/>
<protein>
    <recommendedName>
        <fullName evidence="1">Methyltransferase type 11 domain-containing protein</fullName>
    </recommendedName>
</protein>
<evidence type="ECO:0000259" key="1">
    <source>
        <dbReference type="Pfam" id="PF08241"/>
    </source>
</evidence>